<evidence type="ECO:0000313" key="4">
    <source>
        <dbReference type="Proteomes" id="UP000230002"/>
    </source>
</evidence>
<dbReference type="SMART" id="SM00225">
    <property type="entry name" value="BTB"/>
    <property type="match status" value="2"/>
</dbReference>
<dbReference type="InterPro" id="IPR000210">
    <property type="entry name" value="BTB/POZ_dom"/>
</dbReference>
<dbReference type="Proteomes" id="UP000230002">
    <property type="component" value="Unassembled WGS sequence"/>
</dbReference>
<feature type="region of interest" description="Disordered" evidence="1">
    <location>
        <begin position="1"/>
        <end position="35"/>
    </location>
</feature>
<comment type="caution">
    <text evidence="3">The sequence shown here is derived from an EMBL/GenBank/DDBJ whole genome shotgun (WGS) entry which is preliminary data.</text>
</comment>
<dbReference type="Gene3D" id="3.30.710.10">
    <property type="entry name" value="Potassium Channel Kv1.1, Chain A"/>
    <property type="match status" value="2"/>
</dbReference>
<feature type="domain" description="BTB" evidence="2">
    <location>
        <begin position="35"/>
        <end position="101"/>
    </location>
</feature>
<gene>
    <name evidence="3" type="ORF">GSI_12523</name>
</gene>
<evidence type="ECO:0000256" key="1">
    <source>
        <dbReference type="SAM" id="MobiDB-lite"/>
    </source>
</evidence>
<proteinExistence type="predicted"/>
<dbReference type="Pfam" id="PF00651">
    <property type="entry name" value="BTB"/>
    <property type="match status" value="1"/>
</dbReference>
<dbReference type="InterPro" id="IPR011333">
    <property type="entry name" value="SKP1/BTB/POZ_sf"/>
</dbReference>
<evidence type="ECO:0000313" key="3">
    <source>
        <dbReference type="EMBL" id="PIL24639.1"/>
    </source>
</evidence>
<evidence type="ECO:0000259" key="2">
    <source>
        <dbReference type="PROSITE" id="PS50097"/>
    </source>
</evidence>
<organism evidence="3 4">
    <name type="scientific">Ganoderma sinense ZZ0214-1</name>
    <dbReference type="NCBI Taxonomy" id="1077348"/>
    <lineage>
        <taxon>Eukaryota</taxon>
        <taxon>Fungi</taxon>
        <taxon>Dikarya</taxon>
        <taxon>Basidiomycota</taxon>
        <taxon>Agaricomycotina</taxon>
        <taxon>Agaricomycetes</taxon>
        <taxon>Polyporales</taxon>
        <taxon>Polyporaceae</taxon>
        <taxon>Ganoderma</taxon>
    </lineage>
</organism>
<reference evidence="3 4" key="1">
    <citation type="journal article" date="2015" name="Sci. Rep.">
        <title>Chromosome-level genome map provides insights into diverse defense mechanisms in the medicinal fungus Ganoderma sinense.</title>
        <authorList>
            <person name="Zhu Y."/>
            <person name="Xu J."/>
            <person name="Sun C."/>
            <person name="Zhou S."/>
            <person name="Xu H."/>
            <person name="Nelson D.R."/>
            <person name="Qian J."/>
            <person name="Song J."/>
            <person name="Luo H."/>
            <person name="Xiang L."/>
            <person name="Li Y."/>
            <person name="Xu Z."/>
            <person name="Ji A."/>
            <person name="Wang L."/>
            <person name="Lu S."/>
            <person name="Hayward A."/>
            <person name="Sun W."/>
            <person name="Li X."/>
            <person name="Schwartz D.C."/>
            <person name="Wang Y."/>
            <person name="Chen S."/>
        </authorList>
    </citation>
    <scope>NUCLEOTIDE SEQUENCE [LARGE SCALE GENOMIC DNA]</scope>
    <source>
        <strain evidence="3 4">ZZ0214-1</strain>
    </source>
</reference>
<accession>A0A2G8RT01</accession>
<feature type="compositionally biased region" description="Polar residues" evidence="1">
    <location>
        <begin position="8"/>
        <end position="22"/>
    </location>
</feature>
<sequence length="546" mass="59404">MSKRTKSEPNNAIPESTSQPSLPTVAPHPFNHSSADITLRTPNRVDFYIHSPILSQASPVFADMLTLPQPSSVSRGAVADRPVVDVTEDSRVLERLMRLCYPIEKEKLDALEDIVPVLEAAMKYDMKWPISLLTTDLLAIIPRSPLKVWAVACRCGLETLASEAAASILRKAKGQTNSQSSASSSSIPALTLLRTMLEEDGKQILHGISAADYFRLREYLRAGGATATTKLLSPSAPLPACEPCLPIPTIPQFPPSDIILRSPDGTENRVHTLLLMLHSPILGKRIRTFNAASSQSPDAQGTDTCNDPLPTLEVDIDSLTLSTWLAALYRGNSYQLPSDLSSLGSMLVMARRFGMEQLAEAAEGRWHTLAASSPLEAYFVASKLELTDFMKSAARKALEGSIAGAYVPAMESNTALAYHRLLEYYRTCASTIDARMKTAVTSWNMDLTQNPGYSYSSSYCSRRLQDPTYVTNTYLSGLATGMDTDSPGKGCSFDLALPALLRQSSSVWPSCNAAACKCYVENLMKISAELPQVLADAITEVQLEIE</sequence>
<dbReference type="EMBL" id="AYKW01000056">
    <property type="protein sequence ID" value="PIL24639.1"/>
    <property type="molecule type" value="Genomic_DNA"/>
</dbReference>
<dbReference type="SUPFAM" id="SSF54695">
    <property type="entry name" value="POZ domain"/>
    <property type="match status" value="1"/>
</dbReference>
<dbReference type="STRING" id="1077348.A0A2G8RT01"/>
<dbReference type="CDD" id="cd18186">
    <property type="entry name" value="BTB_POZ_ZBTB_KLHL-like"/>
    <property type="match status" value="1"/>
</dbReference>
<keyword evidence="4" id="KW-1185">Reference proteome</keyword>
<dbReference type="PROSITE" id="PS50097">
    <property type="entry name" value="BTB"/>
    <property type="match status" value="1"/>
</dbReference>
<dbReference type="AlphaFoldDB" id="A0A2G8RT01"/>
<protein>
    <recommendedName>
        <fullName evidence="2">BTB domain-containing protein</fullName>
    </recommendedName>
</protein>
<dbReference type="OrthoDB" id="3164835at2759"/>
<name>A0A2G8RT01_9APHY</name>